<dbReference type="Proteomes" id="UP000789325">
    <property type="component" value="Unassembled WGS sequence"/>
</dbReference>
<protein>
    <submittedName>
        <fullName evidence="1">Abi family protein</fullName>
    </submittedName>
</protein>
<comment type="caution">
    <text evidence="1">The sequence shown here is derived from an EMBL/GenBank/DDBJ whole genome shotgun (WGS) entry which is preliminary data.</text>
</comment>
<accession>A0A9D3AD74</accession>
<reference evidence="1" key="2">
    <citation type="submission" date="2021-09" db="EMBL/GenBank/DDBJ databases">
        <authorList>
            <person name="Gilroy R."/>
        </authorList>
    </citation>
    <scope>NUCLEOTIDE SEQUENCE</scope>
    <source>
        <strain evidence="1">USAMLcec12-2067</strain>
    </source>
</reference>
<evidence type="ECO:0000313" key="1">
    <source>
        <dbReference type="EMBL" id="HJH43232.1"/>
    </source>
</evidence>
<dbReference type="EMBL" id="DYZL01000112">
    <property type="protein sequence ID" value="HJH43232.1"/>
    <property type="molecule type" value="Genomic_DNA"/>
</dbReference>
<sequence length="305" mass="35273">MNREKPFRTIDEQLDILESRGMAIPNRDTAAKYLLSNNYYTVVNGYKQLFLDPDRCNETEEVYKQGTSFSHLLLAHSFDRILRTMTVNYILMAESRMKTALIYAFCEKHSEPDAYLDPANYVPRAEYEKSHRKGTYTSNLIRLLSVLQSLRDGKQRTEYVEHYHKRYGNVPLWVIANCLTFGNLSAFYDLQTRGIQNVAAKHIAKSTGGGRITPEQLKQCFRTLVPFRNICAHNERLFCSRAGKRGDVRYADMAASLKLMLDDNEYQTFYKTAVQGTMRPLKDNRSLYDTIRTEMGLHPSESEGR</sequence>
<dbReference type="Pfam" id="PF07751">
    <property type="entry name" value="Abi_2"/>
    <property type="match status" value="1"/>
</dbReference>
<gene>
    <name evidence="1" type="ORF">K8V16_05490</name>
</gene>
<evidence type="ECO:0000313" key="2">
    <source>
        <dbReference type="Proteomes" id="UP000789325"/>
    </source>
</evidence>
<reference evidence="1" key="1">
    <citation type="journal article" date="2021" name="PeerJ">
        <title>Extensive microbial diversity within the chicken gut microbiome revealed by metagenomics and culture.</title>
        <authorList>
            <person name="Gilroy R."/>
            <person name="Ravi A."/>
            <person name="Getino M."/>
            <person name="Pursley I."/>
            <person name="Horton D.L."/>
            <person name="Alikhan N.F."/>
            <person name="Baker D."/>
            <person name="Gharbi K."/>
            <person name="Hall N."/>
            <person name="Watson M."/>
            <person name="Adriaenssens E.M."/>
            <person name="Foster-Nyarko E."/>
            <person name="Jarju S."/>
            <person name="Secka A."/>
            <person name="Antonio M."/>
            <person name="Oren A."/>
            <person name="Chaudhuri R.R."/>
            <person name="La Ragione R."/>
            <person name="Hildebrand F."/>
            <person name="Pallen M.J."/>
        </authorList>
    </citation>
    <scope>NUCLEOTIDE SEQUENCE</scope>
    <source>
        <strain evidence="1">USAMLcec12-2067</strain>
    </source>
</reference>
<dbReference type="InterPro" id="IPR011664">
    <property type="entry name" value="Abi_system_AbiD/AbiF-like"/>
</dbReference>
<name>A0A9D3AD74_9ACTN</name>
<proteinExistence type="predicted"/>
<organism evidence="1 2">
    <name type="scientific">Rubneribacter badeniensis</name>
    <dbReference type="NCBI Taxonomy" id="2070688"/>
    <lineage>
        <taxon>Bacteria</taxon>
        <taxon>Bacillati</taxon>
        <taxon>Actinomycetota</taxon>
        <taxon>Coriobacteriia</taxon>
        <taxon>Eggerthellales</taxon>
        <taxon>Eggerthellaceae</taxon>
        <taxon>Rubneribacter</taxon>
    </lineage>
</organism>
<dbReference type="AlphaFoldDB" id="A0A9D3AD74"/>